<sequence length="238" mass="26608">MQEVEIIKEKEIKPVDSKGIENLLINGNLESLNEKQRIEYYSKVCDSLGLNPLTKPFDYIKLSGKLTLYANKNATEQLRKIYKVSILDMNTDQVGDVLVTKCKVQDGMGRTDVSTGAVTVGNLRGDALANAIMKSETKAKRRATLSICGLGMLDESELETIKDAYVVPEKDAISDKQITQKRRDDGNEFKKVLKDNGIKNGKAFQEFANIKSMNDVKAYLDDMSALLEKIDEFKKGDK</sequence>
<accession>A0A9Q4PU58</accession>
<proteinExistence type="predicted"/>
<dbReference type="Proteomes" id="UP001075225">
    <property type="component" value="Unassembled WGS sequence"/>
</dbReference>
<evidence type="ECO:0000313" key="1">
    <source>
        <dbReference type="EMBL" id="MCZ6158981.1"/>
    </source>
</evidence>
<protein>
    <submittedName>
        <fullName evidence="1">Uncharacterized protein</fullName>
    </submittedName>
</protein>
<comment type="caution">
    <text evidence="1">The sequence shown here is derived from an EMBL/GenBank/DDBJ whole genome shotgun (WGS) entry which is preliminary data.</text>
</comment>
<evidence type="ECO:0000313" key="2">
    <source>
        <dbReference type="Proteomes" id="UP001075225"/>
    </source>
</evidence>
<dbReference type="AlphaFoldDB" id="A0A9Q4PU58"/>
<reference evidence="1" key="1">
    <citation type="submission" date="2022-12" db="EMBL/GenBank/DDBJ databases">
        <title>Species Delineation and Comparative Genomics within the Campylobacter ureolyticus Complex.</title>
        <authorList>
            <person name="Maki J."/>
            <person name="Howard M."/>
            <person name="Connelly S."/>
            <person name="Hardy D.J."/>
            <person name="Cameron A."/>
        </authorList>
    </citation>
    <scope>NUCLEOTIDE SEQUENCE</scope>
    <source>
        <strain evidence="1">URMC_787</strain>
    </source>
</reference>
<dbReference type="EMBL" id="JAPXGO010000001">
    <property type="protein sequence ID" value="MCZ6158981.1"/>
    <property type="molecule type" value="Genomic_DNA"/>
</dbReference>
<organism evidence="1 2">
    <name type="scientific">Campylobacter ureolyticus</name>
    <dbReference type="NCBI Taxonomy" id="827"/>
    <lineage>
        <taxon>Bacteria</taxon>
        <taxon>Pseudomonadati</taxon>
        <taxon>Campylobacterota</taxon>
        <taxon>Epsilonproteobacteria</taxon>
        <taxon>Campylobacterales</taxon>
        <taxon>Campylobacteraceae</taxon>
        <taxon>Campylobacter</taxon>
    </lineage>
</organism>
<gene>
    <name evidence="1" type="ORF">O6B32_00565</name>
</gene>
<dbReference type="RefSeq" id="WP_269484123.1">
    <property type="nucleotide sequence ID" value="NZ_JAPXGO010000001.1"/>
</dbReference>
<name>A0A9Q4PU58_9BACT</name>